<dbReference type="InterPro" id="IPR036259">
    <property type="entry name" value="MFS_trans_sf"/>
</dbReference>
<evidence type="ECO:0000313" key="8">
    <source>
        <dbReference type="Proteomes" id="UP001209755"/>
    </source>
</evidence>
<dbReference type="InterPro" id="IPR011701">
    <property type="entry name" value="MFS"/>
</dbReference>
<evidence type="ECO:0000256" key="4">
    <source>
        <dbReference type="ARBA" id="ARBA00023136"/>
    </source>
</evidence>
<comment type="caution">
    <text evidence="7">The sequence shown here is derived from an EMBL/GenBank/DDBJ whole genome shotgun (WGS) entry which is preliminary data.</text>
</comment>
<organism evidence="7 8">
    <name type="scientific">Rhodobium gokarnense</name>
    <dbReference type="NCBI Taxonomy" id="364296"/>
    <lineage>
        <taxon>Bacteria</taxon>
        <taxon>Pseudomonadati</taxon>
        <taxon>Pseudomonadota</taxon>
        <taxon>Alphaproteobacteria</taxon>
        <taxon>Hyphomicrobiales</taxon>
        <taxon>Rhodobiaceae</taxon>
        <taxon>Rhodobium</taxon>
    </lineage>
</organism>
<evidence type="ECO:0000256" key="3">
    <source>
        <dbReference type="ARBA" id="ARBA00022989"/>
    </source>
</evidence>
<comment type="subcellular location">
    <subcellularLocation>
        <location evidence="1">Membrane</location>
        <topology evidence="1">Multi-pass membrane protein</topology>
    </subcellularLocation>
</comment>
<evidence type="ECO:0000256" key="2">
    <source>
        <dbReference type="ARBA" id="ARBA00022692"/>
    </source>
</evidence>
<dbReference type="InterPro" id="IPR020846">
    <property type="entry name" value="MFS_dom"/>
</dbReference>
<proteinExistence type="predicted"/>
<dbReference type="InterPro" id="IPR005828">
    <property type="entry name" value="MFS_sugar_transport-like"/>
</dbReference>
<feature type="transmembrane region" description="Helical" evidence="5">
    <location>
        <begin position="246"/>
        <end position="268"/>
    </location>
</feature>
<dbReference type="EMBL" id="JAOQNS010000002">
    <property type="protein sequence ID" value="MCW2306345.1"/>
    <property type="molecule type" value="Genomic_DNA"/>
</dbReference>
<dbReference type="Pfam" id="PF00083">
    <property type="entry name" value="Sugar_tr"/>
    <property type="match status" value="1"/>
</dbReference>
<dbReference type="PANTHER" id="PTHR23508:SF10">
    <property type="entry name" value="CARBOXYLIC ACID TRANSPORTER PROTEIN HOMOLOG"/>
    <property type="match status" value="1"/>
</dbReference>
<gene>
    <name evidence="7" type="ORF">M2319_000664</name>
</gene>
<feature type="transmembrane region" description="Helical" evidence="5">
    <location>
        <begin position="402"/>
        <end position="422"/>
    </location>
</feature>
<dbReference type="Gene3D" id="1.20.1250.20">
    <property type="entry name" value="MFS general substrate transporter like domains"/>
    <property type="match status" value="1"/>
</dbReference>
<feature type="transmembrane region" description="Helical" evidence="5">
    <location>
        <begin position="181"/>
        <end position="199"/>
    </location>
</feature>
<evidence type="ECO:0000313" key="7">
    <source>
        <dbReference type="EMBL" id="MCW2306345.1"/>
    </source>
</evidence>
<keyword evidence="4 5" id="KW-0472">Membrane</keyword>
<dbReference type="RefSeq" id="WP_264600017.1">
    <property type="nucleotide sequence ID" value="NZ_JAOQNS010000002.1"/>
</dbReference>
<dbReference type="Pfam" id="PF07690">
    <property type="entry name" value="MFS_1"/>
    <property type="match status" value="1"/>
</dbReference>
<name>A0ABT3H7I2_9HYPH</name>
<feature type="transmembrane region" description="Helical" evidence="5">
    <location>
        <begin position="340"/>
        <end position="360"/>
    </location>
</feature>
<dbReference type="SUPFAM" id="SSF103473">
    <property type="entry name" value="MFS general substrate transporter"/>
    <property type="match status" value="1"/>
</dbReference>
<keyword evidence="8" id="KW-1185">Reference proteome</keyword>
<feature type="domain" description="Major facilitator superfamily (MFS) profile" evidence="6">
    <location>
        <begin position="22"/>
        <end position="429"/>
    </location>
</feature>
<keyword evidence="2 5" id="KW-0812">Transmembrane</keyword>
<sequence length="436" mass="47628">MTQAAISDPPNVSKPKFIDKAFVYKTFIVVFLGWTFVGFSNTFNLALSGMMEEMNYSSTSIGLVVSVYSLGGFISALWLPLLADRKGRRLGMCLSIAFATIFNSMIGFTTSILQLLPLRFISAHGQTCQWGIGSSHLSEVVPARDRGAFLGLMQMGTPVGYFLCSAMFTVMMTMGFSWRTFSQMGIIGIVICIPVIFWLRESDLWLRDHGKKVPNTGGAAEVPPTTRQKKITTWELFRPEYRKSTFVGMALHSIGAFWAWGNTTWFLVCAAQDFGMDAVARGKLNMLMWGVAIIGYPLAGKIGDMIGRRRGMLLFTIIILIGTLMMFVSSRSATPDVTLLYIATPIIGIGLGVHSILIAYSSEIFPSHVRATGNSLSIGVGRLSAVFSMMALGVIADLSTPTTAELVCAIGGFLMVPIVYIWGVETARKELTEIAD</sequence>
<feature type="transmembrane region" description="Helical" evidence="5">
    <location>
        <begin position="93"/>
        <end position="116"/>
    </location>
</feature>
<accession>A0ABT3H7I2</accession>
<dbReference type="Proteomes" id="UP001209755">
    <property type="component" value="Unassembled WGS sequence"/>
</dbReference>
<evidence type="ECO:0000256" key="5">
    <source>
        <dbReference type="SAM" id="Phobius"/>
    </source>
</evidence>
<dbReference type="PANTHER" id="PTHR23508">
    <property type="entry name" value="CARBOXYLIC ACID TRANSPORTER PROTEIN HOMOLOG"/>
    <property type="match status" value="1"/>
</dbReference>
<feature type="transmembrane region" description="Helical" evidence="5">
    <location>
        <begin position="280"/>
        <end position="299"/>
    </location>
</feature>
<feature type="transmembrane region" description="Helical" evidence="5">
    <location>
        <begin position="311"/>
        <end position="328"/>
    </location>
</feature>
<keyword evidence="3 5" id="KW-1133">Transmembrane helix</keyword>
<reference evidence="8" key="1">
    <citation type="submission" date="2023-07" db="EMBL/GenBank/DDBJ databases">
        <title>Genome sequencing of Purple Non-Sulfur Bacteria from various extreme environments.</title>
        <authorList>
            <person name="Mayer M."/>
        </authorList>
    </citation>
    <scope>NUCLEOTIDE SEQUENCE [LARGE SCALE GENOMIC DNA]</scope>
    <source>
        <strain evidence="8">DSM 17935</strain>
    </source>
</reference>
<feature type="transmembrane region" description="Helical" evidence="5">
    <location>
        <begin position="60"/>
        <end position="81"/>
    </location>
</feature>
<feature type="transmembrane region" description="Helical" evidence="5">
    <location>
        <begin position="21"/>
        <end position="40"/>
    </location>
</feature>
<protein>
    <submittedName>
        <fullName evidence="7">MFS family permease</fullName>
    </submittedName>
</protein>
<feature type="transmembrane region" description="Helical" evidence="5">
    <location>
        <begin position="372"/>
        <end position="396"/>
    </location>
</feature>
<dbReference type="PROSITE" id="PS50850">
    <property type="entry name" value="MFS"/>
    <property type="match status" value="1"/>
</dbReference>
<evidence type="ECO:0000259" key="6">
    <source>
        <dbReference type="PROSITE" id="PS50850"/>
    </source>
</evidence>
<evidence type="ECO:0000256" key="1">
    <source>
        <dbReference type="ARBA" id="ARBA00004141"/>
    </source>
</evidence>